<sequence length="836" mass="94259">MKKTSRILIFLLVSTLVIISGCIGNTPSSTGTSPTTSENPTSNRGETSEIEISPTEAGSETGTETQTETSTETPVQNESLQYDEDGNVVCEGDADPDLGCEAGETNEEGTGPGFSLPETLINVTLEPVIIPVYKLTANFTYVGPIGSEAFEPNGEKIERVSIITQSTNPGKNVKFTITFENESLAAAYVHIPSFIDMFSGKKYVYEPTVIKFDEGDEFGRNWELHLYSTGFTLYELTDDGLEELQSGEVELDGRRVSFTVENFSEIFPEKVYLRIYGRTINDDNPSLTYPSVEKFMMEAGRGWIDYYSPAWFGLPDESVELYMEATGHDVLMRLYFKDESTYKLMMPIKAFIDSSDNGEADWIAIITANGYELKDRSGSVFRSGNVKVEQLGDGRFMVEYNISNFFSLVPWRYFRLWFAPSIGFNRFPSHSNIWVNATNGLSLDKDVERYLVIVVEDVYIKGNKDSAEGEIQLVSWAFPVYWEHENDLDWEYGPIYAVGYPAKRWVEANDHSRLLYHDERAISVSFPFINGYPIFVMPLDEVKKYRKVYVQTAGWDLDDPGEYITLGVGLLIDAAIGLATGEIGTAMKYGYNGVMFINQLVTGQGAGEWWRSTIVKDLGGDPDPVGYNGYTIEASDNYRDGVLVETWSADGNMRVTYLVQEVEVPRTLRYTDMKAYLSTVKFTTDTEIGDDEYYIHLRAFTHFIEGEEYYGTDVAEGVRVTPMLPVLAEHRYPEGRRVIDGNKLMVEPNLLIIEHARADVPFLYLEYNAWEEDSGKWGNDDDPMGQVAITILLDDDYFTWDPFSGIPEKEWSLEFPSCGVSGGCSKAWFWVRIKAD</sequence>
<feature type="compositionally biased region" description="Acidic residues" evidence="1">
    <location>
        <begin position="81"/>
        <end position="98"/>
    </location>
</feature>
<reference evidence="2 3" key="1">
    <citation type="submission" date="2019-07" db="EMBL/GenBank/DDBJ databases">
        <title>Complete genome of Thermococcus acidophilus.</title>
        <authorList>
            <person name="Li X."/>
        </authorList>
    </citation>
    <scope>NUCLEOTIDE SEQUENCE [LARGE SCALE GENOMIC DNA]</scope>
    <source>
        <strain evidence="2 3">SY113</strain>
    </source>
</reference>
<evidence type="ECO:0000256" key="1">
    <source>
        <dbReference type="SAM" id="MobiDB-lite"/>
    </source>
</evidence>
<name>A0A5C0SNJ5_9EURY</name>
<dbReference type="Proteomes" id="UP000322631">
    <property type="component" value="Chromosome"/>
</dbReference>
<evidence type="ECO:0000313" key="3">
    <source>
        <dbReference type="Proteomes" id="UP000322631"/>
    </source>
</evidence>
<feature type="compositionally biased region" description="Low complexity" evidence="1">
    <location>
        <begin position="24"/>
        <end position="43"/>
    </location>
</feature>
<proteinExistence type="predicted"/>
<protein>
    <submittedName>
        <fullName evidence="2">Uncharacterized protein</fullName>
    </submittedName>
</protein>
<feature type="compositionally biased region" description="Low complexity" evidence="1">
    <location>
        <begin position="55"/>
        <end position="73"/>
    </location>
</feature>
<dbReference type="PROSITE" id="PS51257">
    <property type="entry name" value="PROKAR_LIPOPROTEIN"/>
    <property type="match status" value="1"/>
</dbReference>
<feature type="region of interest" description="Disordered" evidence="1">
    <location>
        <begin position="24"/>
        <end position="115"/>
    </location>
</feature>
<dbReference type="RefSeq" id="WP_148883468.1">
    <property type="nucleotide sequence ID" value="NZ_CP041932.1"/>
</dbReference>
<dbReference type="EMBL" id="CP041932">
    <property type="protein sequence ID" value="QEK15562.1"/>
    <property type="molecule type" value="Genomic_DNA"/>
</dbReference>
<keyword evidence="3" id="KW-1185">Reference proteome</keyword>
<dbReference type="GeneID" id="41610445"/>
<accession>A0A5C0SNJ5</accession>
<dbReference type="AlphaFoldDB" id="A0A5C0SNJ5"/>
<gene>
    <name evidence="2" type="ORF">FPV09_11280</name>
</gene>
<organism evidence="2 3">
    <name type="scientific">Thermococcus aciditolerans</name>
    <dbReference type="NCBI Taxonomy" id="2598455"/>
    <lineage>
        <taxon>Archaea</taxon>
        <taxon>Methanobacteriati</taxon>
        <taxon>Methanobacteriota</taxon>
        <taxon>Thermococci</taxon>
        <taxon>Thermococcales</taxon>
        <taxon>Thermococcaceae</taxon>
        <taxon>Thermococcus</taxon>
    </lineage>
</organism>
<dbReference type="KEGG" id="them:FPV09_11280"/>
<evidence type="ECO:0000313" key="2">
    <source>
        <dbReference type="EMBL" id="QEK15562.1"/>
    </source>
</evidence>